<dbReference type="InterPro" id="IPR046866">
    <property type="entry name" value="FapA_N"/>
</dbReference>
<evidence type="ECO:0000313" key="2">
    <source>
        <dbReference type="EMBL" id="MCY9595872.1"/>
    </source>
</evidence>
<dbReference type="Pfam" id="PF20250">
    <property type="entry name" value="FapA_N"/>
    <property type="match status" value="1"/>
</dbReference>
<evidence type="ECO:0000259" key="1">
    <source>
        <dbReference type="Pfam" id="PF20250"/>
    </source>
</evidence>
<dbReference type="AlphaFoldDB" id="A0A410X0S6"/>
<keyword evidence="5" id="KW-1185">Reference proteome</keyword>
<evidence type="ECO:0000313" key="4">
    <source>
        <dbReference type="Proteomes" id="UP000288943"/>
    </source>
</evidence>
<sequence length="470" mass="50700">MDRILELDQIIRISVTDDKLTSLLKFADVGDDFTVTFDELQGLARANGIVHGLDTEALLRIAIDPQPYLLAETVIAQGTRPVNGTDGYVDYLYGRNNDTHKPVETEDGRVDLKEVSTLNNIRKGQIIGKKVSPTEGTPGKAVTGEPLPAREGKEARFKLGKNVVTDNEEKAIYAAIDGLVTYTDRSKVNVFPVYEVNGDVDYRTGNIDFVGTVVIRGNVSPGFKIKASGDIRIVGGVEAAELEASGSVEITAGIVGRNKAVIRAGHNVKSSFIQDATVEAADTVTVSQSILHSTIRAGKTVACNGPKGLIVGGTVQAGEKVIARTIGNSLSNATAIEVGVLPELRNELIQLRSQLKALAENQSKTDKALILLDQLAASGQLGPDKVALRIKLNHTKRQSGEEQRELRERIFEMEKSLEDSDRSSVEVISTVYGGAKIVIGRYTKFIKDPMSHVVFQLVAGDIGHSAYMPK</sequence>
<reference evidence="3 4" key="1">
    <citation type="submission" date="2018-01" db="EMBL/GenBank/DDBJ databases">
        <title>The whole genome sequencing and assembly of Paenibacillus chitinolyticus KCCM 41400 strain.</title>
        <authorList>
            <person name="Kim J.-Y."/>
            <person name="Park M.-K."/>
            <person name="Lee Y.-J."/>
            <person name="Yi H."/>
            <person name="Bahn Y.-S."/>
            <person name="Kim J.F."/>
            <person name="Lee D.-W."/>
        </authorList>
    </citation>
    <scope>NUCLEOTIDE SEQUENCE [LARGE SCALE GENOMIC DNA]</scope>
    <source>
        <strain evidence="3 4">KCCM 41400</strain>
    </source>
</reference>
<evidence type="ECO:0000313" key="5">
    <source>
        <dbReference type="Proteomes" id="UP001527202"/>
    </source>
</evidence>
<dbReference type="EMBL" id="CP026520">
    <property type="protein sequence ID" value="QAV20061.1"/>
    <property type="molecule type" value="Genomic_DNA"/>
</dbReference>
<organism evidence="3 4">
    <name type="scientific">Paenibacillus chitinolyticus</name>
    <dbReference type="NCBI Taxonomy" id="79263"/>
    <lineage>
        <taxon>Bacteria</taxon>
        <taxon>Bacillati</taxon>
        <taxon>Bacillota</taxon>
        <taxon>Bacilli</taxon>
        <taxon>Bacillales</taxon>
        <taxon>Paenibacillaceae</taxon>
        <taxon>Paenibacillus</taxon>
    </lineage>
</organism>
<dbReference type="RefSeq" id="WP_042233032.1">
    <property type="nucleotide sequence ID" value="NZ_CP026520.1"/>
</dbReference>
<reference evidence="2 5" key="2">
    <citation type="submission" date="2022-05" db="EMBL/GenBank/DDBJ databases">
        <title>Genome Sequencing of Bee-Associated Microbes.</title>
        <authorList>
            <person name="Dunlap C."/>
        </authorList>
    </citation>
    <scope>NUCLEOTIDE SEQUENCE [LARGE SCALE GENOMIC DNA]</scope>
    <source>
        <strain evidence="2 5">NRRL B-23120</strain>
    </source>
</reference>
<dbReference type="InterPro" id="IPR005646">
    <property type="entry name" value="FapA"/>
</dbReference>
<dbReference type="PANTHER" id="PTHR38032">
    <property type="entry name" value="POLYMERASE-RELATED"/>
    <property type="match status" value="1"/>
</dbReference>
<dbReference type="PANTHER" id="PTHR38032:SF1">
    <property type="entry name" value="RNA-BINDING PROTEIN KHPB N-TERMINAL DOMAIN-CONTAINING PROTEIN"/>
    <property type="match status" value="1"/>
</dbReference>
<dbReference type="EMBL" id="JAMDMJ010000009">
    <property type="protein sequence ID" value="MCY9595872.1"/>
    <property type="molecule type" value="Genomic_DNA"/>
</dbReference>
<feature type="domain" description="Flagellar Assembly Protein A N-terminal region" evidence="1">
    <location>
        <begin position="11"/>
        <end position="184"/>
    </location>
</feature>
<name>A0A410X0S6_9BACL</name>
<dbReference type="Proteomes" id="UP001527202">
    <property type="component" value="Unassembled WGS sequence"/>
</dbReference>
<protein>
    <submittedName>
        <fullName evidence="3">DUF342 domain-containing protein</fullName>
    </submittedName>
    <submittedName>
        <fullName evidence="2">FapA family protein</fullName>
    </submittedName>
</protein>
<dbReference type="InterPro" id="IPR046865">
    <property type="entry name" value="FapA_b_solenoid"/>
</dbReference>
<evidence type="ECO:0000313" key="3">
    <source>
        <dbReference type="EMBL" id="QAV20061.1"/>
    </source>
</evidence>
<dbReference type="OrthoDB" id="9816426at2"/>
<dbReference type="GeneID" id="95377332"/>
<dbReference type="Pfam" id="PF03961">
    <property type="entry name" value="FapA"/>
    <property type="match status" value="1"/>
</dbReference>
<dbReference type="KEGG" id="pchi:PC41400_21300"/>
<accession>A0A410X0S6</accession>
<gene>
    <name evidence="2" type="ORF">M5X16_08810</name>
    <name evidence="3" type="ORF">PC41400_21300</name>
</gene>
<proteinExistence type="predicted"/>
<dbReference type="Proteomes" id="UP000288943">
    <property type="component" value="Chromosome"/>
</dbReference>